<keyword evidence="1" id="KW-0880">Kelch repeat</keyword>
<dbReference type="Pfam" id="PF01344">
    <property type="entry name" value="Kelch_1"/>
    <property type="match status" value="6"/>
</dbReference>
<dbReference type="FunFam" id="1.25.40.420:FF:000001">
    <property type="entry name" value="Kelch-like family member 12"/>
    <property type="match status" value="1"/>
</dbReference>
<feature type="domain" description="BTB" evidence="3">
    <location>
        <begin position="32"/>
        <end position="99"/>
    </location>
</feature>
<dbReference type="PIRSF" id="PIRSF037037">
    <property type="entry name" value="Kelch-like_protein_gigaxonin"/>
    <property type="match status" value="1"/>
</dbReference>
<proteinExistence type="predicted"/>
<dbReference type="InterPro" id="IPR015915">
    <property type="entry name" value="Kelch-typ_b-propeller"/>
</dbReference>
<protein>
    <recommendedName>
        <fullName evidence="3">BTB domain-containing protein</fullName>
    </recommendedName>
</protein>
<dbReference type="Pfam" id="PF00651">
    <property type="entry name" value="BTB"/>
    <property type="match status" value="1"/>
</dbReference>
<keyword evidence="2" id="KW-0677">Repeat</keyword>
<evidence type="ECO:0000259" key="3">
    <source>
        <dbReference type="PROSITE" id="PS50097"/>
    </source>
</evidence>
<dbReference type="CDD" id="cd18238">
    <property type="entry name" value="BTB_POZ_KLHL8"/>
    <property type="match status" value="1"/>
</dbReference>
<dbReference type="InterPro" id="IPR006652">
    <property type="entry name" value="Kelch_1"/>
</dbReference>
<dbReference type="AlphaFoldDB" id="A0A0B6ZMB8"/>
<dbReference type="SUPFAM" id="SSF54695">
    <property type="entry name" value="POZ domain"/>
    <property type="match status" value="1"/>
</dbReference>
<dbReference type="SMART" id="SM00225">
    <property type="entry name" value="BTB"/>
    <property type="match status" value="1"/>
</dbReference>
<dbReference type="InterPro" id="IPR000210">
    <property type="entry name" value="BTB/POZ_dom"/>
</dbReference>
<name>A0A0B6ZMB8_9EUPU</name>
<evidence type="ECO:0000313" key="4">
    <source>
        <dbReference type="EMBL" id="CEK69663.1"/>
    </source>
</evidence>
<dbReference type="Gene3D" id="2.120.10.80">
    <property type="entry name" value="Kelch-type beta propeller"/>
    <property type="match status" value="1"/>
</dbReference>
<gene>
    <name evidence="4" type="primary">ORF71095</name>
</gene>
<reference evidence="4" key="1">
    <citation type="submission" date="2014-12" db="EMBL/GenBank/DDBJ databases">
        <title>Insight into the proteome of Arion vulgaris.</title>
        <authorList>
            <person name="Aradska J."/>
            <person name="Bulat T."/>
            <person name="Smidak R."/>
            <person name="Sarate P."/>
            <person name="Gangsoo J."/>
            <person name="Sialana F."/>
            <person name="Bilban M."/>
            <person name="Lubec G."/>
        </authorList>
    </citation>
    <scope>NUCLEOTIDE SEQUENCE</scope>
    <source>
        <tissue evidence="4">Skin</tissue>
    </source>
</reference>
<sequence>MDDYSVMEFYAEGLAKENLSLLYQFYQAEELCDVKINVGSRVFSCHRLVLACVSHYFRAMFKSKMAEATEKSITIQDLDDEAMDKLIQFAYTSRIKLNTENVQSILYAASILQIETVANACSNFMQSHLHPSNCIEVRSFAQQHNRVELIKTTDTYIRENFISVSQTEEFLFMTFDILLEFISSPDLNVDSEEQVYLAIMKWINHRPDDRRANLPYLLEKVKLPLLNPVFLMDNVEREELIRSSLECRDCVNEAKNYQMSIASLVPEVKVTERSRPRKSYAGVLFCVGGRGASGDPFKSIECYDPRQDRWFPVADMTTRRRHVGVCSFNGLLYAVGGHDGSDHLRSGEMFDPKQNTWKPIAHMATLRRGIALACLGGVIYAVGGLDDTTCFNTVERYDPIQDYWAFIANMEVPRGGVGVATLKGQLYALGGNDGTSSLDNCEKFDPYLGRWLTVASMHKRRAGAGVAVLDGYIYVVGGFDDNSPLDCVEKYDAKKDNWTLVASMSCCRGGVGVSALGGRLYAVGGHDGSNYLNSVEAYDPLTDKWEPAQGIQQYRAGAGVTFCDCSPKLLRQVTSAYSTGHL</sequence>
<dbReference type="EMBL" id="HACG01022798">
    <property type="protein sequence ID" value="CEK69663.1"/>
    <property type="molecule type" value="Transcribed_RNA"/>
</dbReference>
<dbReference type="PANTHER" id="PTHR24412">
    <property type="entry name" value="KELCH PROTEIN"/>
    <property type="match status" value="1"/>
</dbReference>
<dbReference type="SMART" id="SM00612">
    <property type="entry name" value="Kelch"/>
    <property type="match status" value="6"/>
</dbReference>
<dbReference type="PROSITE" id="PS50097">
    <property type="entry name" value="BTB"/>
    <property type="match status" value="1"/>
</dbReference>
<dbReference type="InterPro" id="IPR011705">
    <property type="entry name" value="BACK"/>
</dbReference>
<dbReference type="InterPro" id="IPR011333">
    <property type="entry name" value="SKP1/BTB/POZ_sf"/>
</dbReference>
<dbReference type="Pfam" id="PF07707">
    <property type="entry name" value="BACK"/>
    <property type="match status" value="1"/>
</dbReference>
<organism evidence="4">
    <name type="scientific">Arion vulgaris</name>
    <dbReference type="NCBI Taxonomy" id="1028688"/>
    <lineage>
        <taxon>Eukaryota</taxon>
        <taxon>Metazoa</taxon>
        <taxon>Spiralia</taxon>
        <taxon>Lophotrochozoa</taxon>
        <taxon>Mollusca</taxon>
        <taxon>Gastropoda</taxon>
        <taxon>Heterobranchia</taxon>
        <taxon>Euthyneura</taxon>
        <taxon>Panpulmonata</taxon>
        <taxon>Eupulmonata</taxon>
        <taxon>Stylommatophora</taxon>
        <taxon>Helicina</taxon>
        <taxon>Arionoidea</taxon>
        <taxon>Arionidae</taxon>
        <taxon>Arion</taxon>
    </lineage>
</organism>
<dbReference type="PANTHER" id="PTHR24412:SF480">
    <property type="entry name" value="KELCH-LIKE PROTEIN 8"/>
    <property type="match status" value="1"/>
</dbReference>
<dbReference type="InterPro" id="IPR017096">
    <property type="entry name" value="BTB-kelch_protein"/>
</dbReference>
<dbReference type="SMART" id="SM00875">
    <property type="entry name" value="BACK"/>
    <property type="match status" value="1"/>
</dbReference>
<dbReference type="SUPFAM" id="SSF117281">
    <property type="entry name" value="Kelch motif"/>
    <property type="match status" value="1"/>
</dbReference>
<evidence type="ECO:0000256" key="2">
    <source>
        <dbReference type="ARBA" id="ARBA00022737"/>
    </source>
</evidence>
<dbReference type="Gene3D" id="3.30.710.10">
    <property type="entry name" value="Potassium Channel Kv1.1, Chain A"/>
    <property type="match status" value="1"/>
</dbReference>
<dbReference type="Gene3D" id="1.25.40.420">
    <property type="match status" value="1"/>
</dbReference>
<accession>A0A0B6ZMB8</accession>
<evidence type="ECO:0000256" key="1">
    <source>
        <dbReference type="ARBA" id="ARBA00022441"/>
    </source>
</evidence>